<dbReference type="Pfam" id="PF00646">
    <property type="entry name" value="F-box"/>
    <property type="match status" value="1"/>
</dbReference>
<reference evidence="2" key="1">
    <citation type="journal article" date="2014" name="Nat. Commun.">
        <title>The emerging biofuel crop Camelina sativa retains a highly undifferentiated hexaploid genome structure.</title>
        <authorList>
            <person name="Kagale S."/>
            <person name="Koh C."/>
            <person name="Nixon J."/>
            <person name="Bollina V."/>
            <person name="Clarke W.E."/>
            <person name="Tuteja R."/>
            <person name="Spillane C."/>
            <person name="Robinson S.J."/>
            <person name="Links M.G."/>
            <person name="Clarke C."/>
            <person name="Higgins E.E."/>
            <person name="Huebert T."/>
            <person name="Sharpe A.G."/>
            <person name="Parkin I.A."/>
        </authorList>
    </citation>
    <scope>NUCLEOTIDE SEQUENCE [LARGE SCALE GENOMIC DNA]</scope>
    <source>
        <strain evidence="2">cv. DH55</strain>
    </source>
</reference>
<accession>A0ABM0T2P0</accession>
<dbReference type="NCBIfam" id="TIGR01640">
    <property type="entry name" value="F_box_assoc_1"/>
    <property type="match status" value="1"/>
</dbReference>
<dbReference type="InterPro" id="IPR011043">
    <property type="entry name" value="Gal_Oxase/kelch_b-propeller"/>
</dbReference>
<dbReference type="Proteomes" id="UP000694864">
    <property type="component" value="Chromosome 1"/>
</dbReference>
<evidence type="ECO:0000259" key="1">
    <source>
        <dbReference type="PROSITE" id="PS50181"/>
    </source>
</evidence>
<dbReference type="PROSITE" id="PS50181">
    <property type="entry name" value="FBOX"/>
    <property type="match status" value="1"/>
</dbReference>
<name>A0ABM0T2P0_CAMSA</name>
<dbReference type="InterPro" id="IPR050796">
    <property type="entry name" value="SCF_F-box_component"/>
</dbReference>
<dbReference type="InterPro" id="IPR006527">
    <property type="entry name" value="F-box-assoc_dom_typ1"/>
</dbReference>
<dbReference type="Gene3D" id="1.20.1280.50">
    <property type="match status" value="1"/>
</dbReference>
<protein>
    <submittedName>
        <fullName evidence="3">F-box protein At3g20030</fullName>
    </submittedName>
</protein>
<keyword evidence="2" id="KW-1185">Reference proteome</keyword>
<dbReference type="InterPro" id="IPR001810">
    <property type="entry name" value="F-box_dom"/>
</dbReference>
<proteinExistence type="predicted"/>
<dbReference type="InterPro" id="IPR036047">
    <property type="entry name" value="F-box-like_dom_sf"/>
</dbReference>
<dbReference type="PANTHER" id="PTHR31672">
    <property type="entry name" value="BNACNNG10540D PROTEIN"/>
    <property type="match status" value="1"/>
</dbReference>
<dbReference type="SUPFAM" id="SSF81383">
    <property type="entry name" value="F-box domain"/>
    <property type="match status" value="1"/>
</dbReference>
<evidence type="ECO:0000313" key="3">
    <source>
        <dbReference type="RefSeq" id="XP_010420009.1"/>
    </source>
</evidence>
<sequence length="383" mass="44441">MTMISDLSQDLLDDIFSRIPLTSLRVIRSTCKRWNDLSKDRILCKAEANQLFIGFILKEFKVFSAKFNVHDIFNEDGKKLVNPSIKEMSHLFNQVEVREIIHCDGLLLCVIRDYTSLVVWNPYLGQIKWIEPVNAYKKFDMYAFGHDNNKNRNHKILRIYDDDSAKKSLDYQIYDFKSNSWRVIDATPHNPVWHYSQHSASLKGNTYFLCVEFKMGWVVDDFLICFDFTSERFGQHIPLPSHYCSAYYMSLSSVREEHLTVLYDRWHESKVEIWVTTKIEPNAVSWSCFSTVDVSDLIFKGLSSSLFIDQEKKSTIVIYKNICRNMFTSDCITVYIIGEGGYSKKVNLGRAMNVGDMSYARTLVCSYVPSLVEINQGQVSLPL</sequence>
<dbReference type="Pfam" id="PF07734">
    <property type="entry name" value="FBA_1"/>
    <property type="match status" value="1"/>
</dbReference>
<feature type="domain" description="F-box" evidence="1">
    <location>
        <begin position="1"/>
        <end position="55"/>
    </location>
</feature>
<dbReference type="SUPFAM" id="SSF50965">
    <property type="entry name" value="Galactose oxidase, central domain"/>
    <property type="match status" value="1"/>
</dbReference>
<gene>
    <name evidence="3" type="primary">LOC104705656</name>
</gene>
<dbReference type="RefSeq" id="XP_010420009.1">
    <property type="nucleotide sequence ID" value="XM_010421707.1"/>
</dbReference>
<dbReference type="SMART" id="SM00256">
    <property type="entry name" value="FBOX"/>
    <property type="match status" value="1"/>
</dbReference>
<dbReference type="InterPro" id="IPR017451">
    <property type="entry name" value="F-box-assoc_interact_dom"/>
</dbReference>
<evidence type="ECO:0000313" key="2">
    <source>
        <dbReference type="Proteomes" id="UP000694864"/>
    </source>
</evidence>
<organism evidence="2 3">
    <name type="scientific">Camelina sativa</name>
    <name type="common">False flax</name>
    <name type="synonym">Myagrum sativum</name>
    <dbReference type="NCBI Taxonomy" id="90675"/>
    <lineage>
        <taxon>Eukaryota</taxon>
        <taxon>Viridiplantae</taxon>
        <taxon>Streptophyta</taxon>
        <taxon>Embryophyta</taxon>
        <taxon>Tracheophyta</taxon>
        <taxon>Spermatophyta</taxon>
        <taxon>Magnoliopsida</taxon>
        <taxon>eudicotyledons</taxon>
        <taxon>Gunneridae</taxon>
        <taxon>Pentapetalae</taxon>
        <taxon>rosids</taxon>
        <taxon>malvids</taxon>
        <taxon>Brassicales</taxon>
        <taxon>Brassicaceae</taxon>
        <taxon>Camelineae</taxon>
        <taxon>Camelina</taxon>
    </lineage>
</organism>
<dbReference type="GeneID" id="104705656"/>
<reference evidence="3" key="2">
    <citation type="submission" date="2025-08" db="UniProtKB">
        <authorList>
            <consortium name="RefSeq"/>
        </authorList>
    </citation>
    <scope>IDENTIFICATION</scope>
    <source>
        <tissue evidence="3">Leaf</tissue>
    </source>
</reference>
<dbReference type="PANTHER" id="PTHR31672:SF13">
    <property type="entry name" value="F-BOX PROTEIN CPR30-LIKE"/>
    <property type="match status" value="1"/>
</dbReference>